<dbReference type="CDD" id="cd14852">
    <property type="entry name" value="LD-carboxypeptidase"/>
    <property type="match status" value="1"/>
</dbReference>
<dbReference type="PANTHER" id="PTHR34385:SF1">
    <property type="entry name" value="PEPTIDOGLYCAN L-ALANYL-D-GLUTAMATE ENDOPEPTIDASE CWLK"/>
    <property type="match status" value="1"/>
</dbReference>
<dbReference type="InterPro" id="IPR009045">
    <property type="entry name" value="Zn_M74/Hedgehog-like"/>
</dbReference>
<protein>
    <submittedName>
        <fullName evidence="3">D-Ala-D-Ala carboxypeptidase</fullName>
    </submittedName>
</protein>
<dbReference type="InterPro" id="IPR052179">
    <property type="entry name" value="DD-CPase-like"/>
</dbReference>
<dbReference type="AlphaFoldDB" id="A0A495EW47"/>
<dbReference type="SUPFAM" id="SSF55166">
    <property type="entry name" value="Hedgehog/DD-peptidase"/>
    <property type="match status" value="1"/>
</dbReference>
<dbReference type="Pfam" id="PF02557">
    <property type="entry name" value="VanY"/>
    <property type="match status" value="1"/>
</dbReference>
<gene>
    <name evidence="3" type="ORF">C8D78_1184</name>
</gene>
<dbReference type="Gene3D" id="3.30.1380.10">
    <property type="match status" value="1"/>
</dbReference>
<dbReference type="InterPro" id="IPR058193">
    <property type="entry name" value="VanY/YodJ_core_dom"/>
</dbReference>
<dbReference type="PANTHER" id="PTHR34385">
    <property type="entry name" value="D-ALANYL-D-ALANINE CARBOXYPEPTIDASE"/>
    <property type="match status" value="1"/>
</dbReference>
<dbReference type="EMBL" id="RBIR01000002">
    <property type="protein sequence ID" value="RKR20546.1"/>
    <property type="molecule type" value="Genomic_DNA"/>
</dbReference>
<keyword evidence="3" id="KW-0645">Protease</keyword>
<dbReference type="InterPro" id="IPR003709">
    <property type="entry name" value="VanY-like_core_dom"/>
</dbReference>
<evidence type="ECO:0000313" key="3">
    <source>
        <dbReference type="EMBL" id="RKR20546.1"/>
    </source>
</evidence>
<sequence>MCYQGGGEASGRREAGPDSPSRRAFSRLLLAGTGLAALAACTPGSASAPAGTPEPGPSPVTGTGSATPSATATASHPPLPASAAPATARASATPLKADPPSAAAPGPQHSLTDPASPWVVVNKHRPLSPATFVPPDLARPAVRLATSGEAALLNSTTAAAAEKMFAAAAADGVIITLASGYRSFQTQTATYGSYVRTRGRAEADTVSARPGYSEHQTGWSFDIGDGGGACSFQPCFAQQQAAVWAKANAHRFGFVVRYPWMLHEITGYYYEPWHLRFIGVEAAKDMSTRGIATLEQYFGLEAAPGYR</sequence>
<name>A0A495EW47_9MICC</name>
<organism evidence="3 4">
    <name type="scientific">Arthrobacter oryzae</name>
    <dbReference type="NCBI Taxonomy" id="409290"/>
    <lineage>
        <taxon>Bacteria</taxon>
        <taxon>Bacillati</taxon>
        <taxon>Actinomycetota</taxon>
        <taxon>Actinomycetes</taxon>
        <taxon>Micrococcales</taxon>
        <taxon>Micrococcaceae</taxon>
        <taxon>Arthrobacter</taxon>
    </lineage>
</organism>
<feature type="region of interest" description="Disordered" evidence="1">
    <location>
        <begin position="42"/>
        <end position="115"/>
    </location>
</feature>
<proteinExistence type="predicted"/>
<dbReference type="Proteomes" id="UP000276055">
    <property type="component" value="Unassembled WGS sequence"/>
</dbReference>
<feature type="domain" description="D-alanyl-D-alanine carboxypeptidase-like core" evidence="2">
    <location>
        <begin position="152"/>
        <end position="279"/>
    </location>
</feature>
<accession>A0A495EW47</accession>
<evidence type="ECO:0000313" key="4">
    <source>
        <dbReference type="Proteomes" id="UP000276055"/>
    </source>
</evidence>
<dbReference type="RefSeq" id="WP_167467860.1">
    <property type="nucleotide sequence ID" value="NZ_RBIR01000002.1"/>
</dbReference>
<keyword evidence="3" id="KW-0378">Hydrolase</keyword>
<dbReference type="PROSITE" id="PS51318">
    <property type="entry name" value="TAT"/>
    <property type="match status" value="1"/>
</dbReference>
<dbReference type="InterPro" id="IPR006311">
    <property type="entry name" value="TAT_signal"/>
</dbReference>
<feature type="compositionally biased region" description="Low complexity" evidence="1">
    <location>
        <begin position="65"/>
        <end position="94"/>
    </location>
</feature>
<evidence type="ECO:0000256" key="1">
    <source>
        <dbReference type="SAM" id="MobiDB-lite"/>
    </source>
</evidence>
<reference evidence="3 4" key="1">
    <citation type="submission" date="2018-10" db="EMBL/GenBank/DDBJ databases">
        <title>Genomic Encyclopedia of Type Strains, Phase IV (KMG-IV): sequencing the most valuable type-strain genomes for metagenomic binning, comparative biology and taxonomic classification.</title>
        <authorList>
            <person name="Goeker M."/>
        </authorList>
    </citation>
    <scope>NUCLEOTIDE SEQUENCE [LARGE SCALE GENOMIC DNA]</scope>
    <source>
        <strain evidence="3 4">DSM 25586</strain>
    </source>
</reference>
<dbReference type="GO" id="GO:0004180">
    <property type="term" value="F:carboxypeptidase activity"/>
    <property type="evidence" value="ECO:0007669"/>
    <property type="project" value="UniProtKB-KW"/>
</dbReference>
<evidence type="ECO:0000259" key="2">
    <source>
        <dbReference type="Pfam" id="PF02557"/>
    </source>
</evidence>
<comment type="caution">
    <text evidence="3">The sequence shown here is derived from an EMBL/GenBank/DDBJ whole genome shotgun (WGS) entry which is preliminary data.</text>
</comment>
<dbReference type="GO" id="GO:0006508">
    <property type="term" value="P:proteolysis"/>
    <property type="evidence" value="ECO:0007669"/>
    <property type="project" value="InterPro"/>
</dbReference>
<keyword evidence="3" id="KW-0121">Carboxypeptidase</keyword>
<feature type="region of interest" description="Disordered" evidence="1">
    <location>
        <begin position="1"/>
        <end position="27"/>
    </location>
</feature>